<dbReference type="EMBL" id="CP062983">
    <property type="protein sequence ID" value="QPC84283.1"/>
    <property type="molecule type" value="Genomic_DNA"/>
</dbReference>
<feature type="region of interest" description="Disordered" evidence="1">
    <location>
        <begin position="1"/>
        <end position="25"/>
    </location>
</feature>
<feature type="transmembrane region" description="Helical" evidence="2">
    <location>
        <begin position="145"/>
        <end position="167"/>
    </location>
</feature>
<dbReference type="Proteomes" id="UP000594468">
    <property type="component" value="Chromosome"/>
</dbReference>
<protein>
    <submittedName>
        <fullName evidence="3">Uncharacterized protein</fullName>
    </submittedName>
</protein>
<keyword evidence="2" id="KW-1133">Transmembrane helix</keyword>
<organism evidence="3 4">
    <name type="scientific">Phototrophicus methaneseepsis</name>
    <dbReference type="NCBI Taxonomy" id="2710758"/>
    <lineage>
        <taxon>Bacteria</taxon>
        <taxon>Bacillati</taxon>
        <taxon>Chloroflexota</taxon>
        <taxon>Candidatus Thermofontia</taxon>
        <taxon>Phototrophicales</taxon>
        <taxon>Phototrophicaceae</taxon>
        <taxon>Phototrophicus</taxon>
    </lineage>
</organism>
<dbReference type="RefSeq" id="WP_195172346.1">
    <property type="nucleotide sequence ID" value="NZ_CP062983.1"/>
</dbReference>
<keyword evidence="4" id="KW-1185">Reference proteome</keyword>
<gene>
    <name evidence="3" type="ORF">G4Y79_07890</name>
</gene>
<evidence type="ECO:0000256" key="2">
    <source>
        <dbReference type="SAM" id="Phobius"/>
    </source>
</evidence>
<keyword evidence="2" id="KW-0812">Transmembrane</keyword>
<accession>A0A7S8IGP1</accession>
<keyword evidence="2" id="KW-0472">Membrane</keyword>
<evidence type="ECO:0000313" key="4">
    <source>
        <dbReference type="Proteomes" id="UP000594468"/>
    </source>
</evidence>
<sequence length="185" mass="21342">MKDTHSPYTHNSIDPDASDNAYEGDYHEGDYSSYAAYDAYGEPYEHSAYEIYDDDGYAPEDYGEDYDQEAFEQGTFYDEGYSDENYSDEGYGEGYSEGYEEGYQDEHAYAEHFAQENGDFVLYHEPYIPEDERLPAEPRWTRRRVIWLIIALMIIAGLILLFVLPLVNHLLMPSTPTPIQPGSMI</sequence>
<proteinExistence type="predicted"/>
<feature type="compositionally biased region" description="Polar residues" evidence="1">
    <location>
        <begin position="1"/>
        <end position="12"/>
    </location>
</feature>
<evidence type="ECO:0000256" key="1">
    <source>
        <dbReference type="SAM" id="MobiDB-lite"/>
    </source>
</evidence>
<dbReference type="KEGG" id="pmet:G4Y79_07890"/>
<name>A0A7S8IGP1_9CHLR</name>
<dbReference type="AlphaFoldDB" id="A0A7S8IGP1"/>
<evidence type="ECO:0000313" key="3">
    <source>
        <dbReference type="EMBL" id="QPC84283.1"/>
    </source>
</evidence>
<reference evidence="3 4" key="1">
    <citation type="submission" date="2020-02" db="EMBL/GenBank/DDBJ databases">
        <authorList>
            <person name="Zheng R.K."/>
            <person name="Sun C.M."/>
        </authorList>
    </citation>
    <scope>NUCLEOTIDE SEQUENCE [LARGE SCALE GENOMIC DNA]</scope>
    <source>
        <strain evidence="4">rifampicinis</strain>
    </source>
</reference>